<evidence type="ECO:0000256" key="1">
    <source>
        <dbReference type="ARBA" id="ARBA00013279"/>
    </source>
</evidence>
<proteinExistence type="predicted"/>
<accession>A0A061AIS9</accession>
<dbReference type="CDD" id="cd00519">
    <property type="entry name" value="Lipase_3"/>
    <property type="match status" value="1"/>
</dbReference>
<gene>
    <name evidence="4" type="ORF">CYFA0S_01e10880g</name>
</gene>
<protein>
    <recommendedName>
        <fullName evidence="1">triacylglycerol lipase</fullName>
        <ecNumber evidence="1">3.1.1.3</ecNumber>
    </recommendedName>
</protein>
<feature type="domain" description="Fungal lipase-type" evidence="3">
    <location>
        <begin position="180"/>
        <end position="322"/>
    </location>
</feature>
<organism evidence="4">
    <name type="scientific">Cyberlindnera fabianii</name>
    <name type="common">Yeast</name>
    <name type="synonym">Hansenula fabianii</name>
    <dbReference type="NCBI Taxonomy" id="36022"/>
    <lineage>
        <taxon>Eukaryota</taxon>
        <taxon>Fungi</taxon>
        <taxon>Dikarya</taxon>
        <taxon>Ascomycota</taxon>
        <taxon>Saccharomycotina</taxon>
        <taxon>Saccharomycetes</taxon>
        <taxon>Phaffomycetales</taxon>
        <taxon>Phaffomycetaceae</taxon>
        <taxon>Cyberlindnera</taxon>
    </lineage>
</organism>
<sequence length="403" mass="45073">MKLSTASSSTPQYSKNHGSNLTIAHDSILEDQEQEYPSISQELYEYLSTTAEMAKIAYCTVNPFFSVGELKDECEPMRFCRETENTRIVGVFRPNWWSGSISGTVAVVVKEDTKEVFVNYRGTCAPGDWVTDFNALQSKYMPVMAPGDGTGVSKAMRDVVNEYNGFVGLHAGNGTEVETARFGKLLADKVSEKLEALGQGDICAKCKVHMGVYLAHAHIFPKVFQGVKPFVEQGYKLTVTGHSLGGGFAQLAGAEFQYLGYMPRTVSYGQLRVGNPGTNEWTDMLFHTRQLANKLKGQHVPPYGSFTRVYQTTDLVPLLPPFKKYTHAGMAIAIEQITLPQDKGVVEFRGASNNWKNEGIELDDYRGDWRALFVLYQHLNYFTRLSWPCNDAELFAPEDAWVW</sequence>
<name>A0A061AIS9_CYBFA</name>
<dbReference type="PANTHER" id="PTHR46640">
    <property type="entry name" value="TRIACYLGLYCEROL LIPASE, PUTATIVE (AFU_ORTHOLOGUE AFUA_6G06510)-RELATED"/>
    <property type="match status" value="1"/>
</dbReference>
<dbReference type="InterPro" id="IPR002921">
    <property type="entry name" value="Fungal_lipase-type"/>
</dbReference>
<dbReference type="InterPro" id="IPR029058">
    <property type="entry name" value="AB_hydrolase_fold"/>
</dbReference>
<dbReference type="EC" id="3.1.1.3" evidence="1"/>
<dbReference type="Gene3D" id="3.40.50.1820">
    <property type="entry name" value="alpha/beta hydrolase"/>
    <property type="match status" value="1"/>
</dbReference>
<dbReference type="SUPFAM" id="SSF53474">
    <property type="entry name" value="alpha/beta-Hydrolases"/>
    <property type="match status" value="1"/>
</dbReference>
<dbReference type="GO" id="GO:0006629">
    <property type="term" value="P:lipid metabolic process"/>
    <property type="evidence" value="ECO:0007669"/>
    <property type="project" value="InterPro"/>
</dbReference>
<dbReference type="InterPro" id="IPR051299">
    <property type="entry name" value="AB_hydrolase_lip/est"/>
</dbReference>
<keyword evidence="2" id="KW-0378">Hydrolase</keyword>
<dbReference type="Pfam" id="PF01764">
    <property type="entry name" value="Lipase_3"/>
    <property type="match status" value="1"/>
</dbReference>
<evidence type="ECO:0000256" key="2">
    <source>
        <dbReference type="ARBA" id="ARBA00022801"/>
    </source>
</evidence>
<dbReference type="OrthoDB" id="406844at2759"/>
<dbReference type="VEuPathDB" id="FungiDB:BON22_0365"/>
<dbReference type="GO" id="GO:0004806">
    <property type="term" value="F:triacylglycerol lipase activity"/>
    <property type="evidence" value="ECO:0007669"/>
    <property type="project" value="UniProtKB-EC"/>
</dbReference>
<dbReference type="PANTHER" id="PTHR46640:SF3">
    <property type="entry name" value="LIPASE LIH1-RELATED"/>
    <property type="match status" value="1"/>
</dbReference>
<dbReference type="EMBL" id="LK052886">
    <property type="protein sequence ID" value="CDR37461.1"/>
    <property type="molecule type" value="Genomic_DNA"/>
</dbReference>
<evidence type="ECO:0000313" key="4">
    <source>
        <dbReference type="EMBL" id="CDR37461.1"/>
    </source>
</evidence>
<evidence type="ECO:0000259" key="3">
    <source>
        <dbReference type="Pfam" id="PF01764"/>
    </source>
</evidence>
<reference evidence="4" key="1">
    <citation type="journal article" date="2014" name="Genome Announc.">
        <title>Genome sequence of the yeast Cyberlindnera fabianii (Hansenula fabianii).</title>
        <authorList>
            <person name="Freel K.C."/>
            <person name="Sarilar V."/>
            <person name="Neuveglise C."/>
            <person name="Devillers H."/>
            <person name="Friedrich A."/>
            <person name="Schacherer J."/>
        </authorList>
    </citation>
    <scope>NUCLEOTIDE SEQUENCE</scope>
    <source>
        <strain evidence="4">YJS4271</strain>
    </source>
</reference>
<dbReference type="AlphaFoldDB" id="A0A061AIS9"/>
<dbReference type="PhylomeDB" id="A0A061AIS9"/>